<evidence type="ECO:0000256" key="2">
    <source>
        <dbReference type="ARBA" id="ARBA00022630"/>
    </source>
</evidence>
<gene>
    <name evidence="9" type="primary">fccB</name>
    <name evidence="8" type="ORF">Lqua_2814</name>
    <name evidence="9" type="ORF">NCTC12376_00628</name>
</gene>
<sequence length="408" mass="45340">MDKHYNYLIIGGGCGGLAVAARLRRTLKNQTIALIEPSSTHYYQPLWTLAGAGITSFAASHKQQKNLIPSGVEWIADRVVKIDPTDQQVQCANGTVMRYDFLVLATGLETRFDLIPGSEFIGTNGICSIYHKESVTKTAEMIDQFNGGNAIFTMPPVPIKCAGAPQKIMYLSDFIFRKNGVRQQTKITFATAGKVMFSVPSFANSLTQVAAQKDITTLFSHRLTKIDPQQRLACFEKTREYEQDGVIKSETHQVSMHFDLLHVVPPMAASKLIQESGLAVETGAHKDWLKVDMHTLQHLDYKNIFGIGDVTGIPNSKTAAAIRQQAPIVVENLLSVAKGEDPKAHYDGYSACPIITDKGKVILAEFGYDGTLMPTFPFDMTKQRRSLWLLKRFLFPKLYWHGIIKGRA</sequence>
<dbReference type="Pfam" id="PF07992">
    <property type="entry name" value="Pyr_redox_2"/>
    <property type="match status" value="1"/>
</dbReference>
<proteinExistence type="predicted"/>
<evidence type="ECO:0000256" key="3">
    <source>
        <dbReference type="ARBA" id="ARBA00022719"/>
    </source>
</evidence>
<keyword evidence="3" id="KW-0874">Quinone</keyword>
<evidence type="ECO:0000313" key="9">
    <source>
        <dbReference type="EMBL" id="STY16835.1"/>
    </source>
</evidence>
<keyword evidence="2" id="KW-0285">Flavoprotein</keyword>
<keyword evidence="5" id="KW-0809">Transit peptide</keyword>
<dbReference type="EMBL" id="LNYR01000041">
    <property type="protein sequence ID" value="KTD44647.1"/>
    <property type="molecule type" value="Genomic_DNA"/>
</dbReference>
<comment type="cofactor">
    <cofactor evidence="1">
        <name>FAD</name>
        <dbReference type="ChEBI" id="CHEBI:57692"/>
    </cofactor>
</comment>
<dbReference type="SUPFAM" id="SSF51905">
    <property type="entry name" value="FAD/NAD(P)-binding domain"/>
    <property type="match status" value="2"/>
</dbReference>
<keyword evidence="4" id="KW-0274">FAD</keyword>
<dbReference type="GO" id="GO:0048038">
    <property type="term" value="F:quinone binding"/>
    <property type="evidence" value="ECO:0007669"/>
    <property type="project" value="UniProtKB-KW"/>
</dbReference>
<dbReference type="Gene3D" id="3.50.50.60">
    <property type="entry name" value="FAD/NAD(P)-binding domain"/>
    <property type="match status" value="2"/>
</dbReference>
<protein>
    <submittedName>
        <fullName evidence="9">Sulfide dehydrogenase [flavocytochrome c] flavoprotein chain</fullName>
        <ecNumber evidence="9">1.8.2.3</ecNumber>
    </submittedName>
</protein>
<keyword evidence="6 9" id="KW-0560">Oxidoreductase</keyword>
<dbReference type="InterPro" id="IPR023753">
    <property type="entry name" value="FAD/NAD-binding_dom"/>
</dbReference>
<dbReference type="GO" id="GO:0070224">
    <property type="term" value="F:sulfide:quinone oxidoreductase activity"/>
    <property type="evidence" value="ECO:0007669"/>
    <property type="project" value="TreeGrafter"/>
</dbReference>
<reference evidence="9 11" key="2">
    <citation type="submission" date="2018-06" db="EMBL/GenBank/DDBJ databases">
        <authorList>
            <consortium name="Pathogen Informatics"/>
            <person name="Doyle S."/>
        </authorList>
    </citation>
    <scope>NUCLEOTIDE SEQUENCE [LARGE SCALE GENOMIC DNA]</scope>
    <source>
        <strain evidence="9 11">NCTC12376</strain>
    </source>
</reference>
<name>A0A378KQH9_9GAMM</name>
<evidence type="ECO:0000256" key="6">
    <source>
        <dbReference type="ARBA" id="ARBA00023002"/>
    </source>
</evidence>
<dbReference type="EMBL" id="UGOW01000001">
    <property type="protein sequence ID" value="STY16835.1"/>
    <property type="molecule type" value="Genomic_DNA"/>
</dbReference>
<dbReference type="GO" id="GO:0070221">
    <property type="term" value="P:sulfide oxidation, using sulfide:quinone oxidoreductase"/>
    <property type="evidence" value="ECO:0007669"/>
    <property type="project" value="TreeGrafter"/>
</dbReference>
<dbReference type="EC" id="1.8.2.3" evidence="9"/>
<evidence type="ECO:0000313" key="8">
    <source>
        <dbReference type="EMBL" id="KTD44647.1"/>
    </source>
</evidence>
<evidence type="ECO:0000313" key="11">
    <source>
        <dbReference type="Proteomes" id="UP000254230"/>
    </source>
</evidence>
<dbReference type="STRING" id="45072.Lqua_2814"/>
<reference evidence="8 10" key="1">
    <citation type="submission" date="2015-11" db="EMBL/GenBank/DDBJ databases">
        <title>Genomic analysis of 38 Legionella species identifies large and diverse effector repertoires.</title>
        <authorList>
            <person name="Burstein D."/>
            <person name="Amaro F."/>
            <person name="Zusman T."/>
            <person name="Lifshitz Z."/>
            <person name="Cohen O."/>
            <person name="Gilbert J.A."/>
            <person name="Pupko T."/>
            <person name="Shuman H.A."/>
            <person name="Segal G."/>
        </authorList>
    </citation>
    <scope>NUCLEOTIDE SEQUENCE [LARGE SCALE GENOMIC DNA]</scope>
    <source>
        <strain evidence="8 10">ATCC 49507</strain>
    </source>
</reference>
<dbReference type="Proteomes" id="UP000054639">
    <property type="component" value="Unassembled WGS sequence"/>
</dbReference>
<evidence type="ECO:0000256" key="1">
    <source>
        <dbReference type="ARBA" id="ARBA00001974"/>
    </source>
</evidence>
<dbReference type="RefSeq" id="WP_058474947.1">
    <property type="nucleotide sequence ID" value="NZ_CAAAIL010000019.1"/>
</dbReference>
<evidence type="ECO:0000256" key="4">
    <source>
        <dbReference type="ARBA" id="ARBA00022827"/>
    </source>
</evidence>
<evidence type="ECO:0000256" key="5">
    <source>
        <dbReference type="ARBA" id="ARBA00022946"/>
    </source>
</evidence>
<dbReference type="AlphaFoldDB" id="A0A378KQH9"/>
<dbReference type="FunFam" id="3.50.50.60:FF:000034">
    <property type="entry name" value="sulfide:quinone oxidoreductase, mitochondrial"/>
    <property type="match status" value="1"/>
</dbReference>
<dbReference type="PANTHER" id="PTHR10632">
    <property type="entry name" value="SULFIDE:QUINONE OXIDOREDUCTASE"/>
    <property type="match status" value="1"/>
</dbReference>
<dbReference type="GO" id="GO:0071949">
    <property type="term" value="F:FAD binding"/>
    <property type="evidence" value="ECO:0007669"/>
    <property type="project" value="TreeGrafter"/>
</dbReference>
<evidence type="ECO:0000313" key="10">
    <source>
        <dbReference type="Proteomes" id="UP000054639"/>
    </source>
</evidence>
<dbReference type="PANTHER" id="PTHR10632:SF2">
    <property type="entry name" value="SULFIDE:QUINONE OXIDOREDUCTASE, MITOCHONDRIAL"/>
    <property type="match status" value="1"/>
</dbReference>
<evidence type="ECO:0000259" key="7">
    <source>
        <dbReference type="Pfam" id="PF07992"/>
    </source>
</evidence>
<dbReference type="GO" id="GO:0070225">
    <property type="term" value="F:sulfide dehydrogenase activity"/>
    <property type="evidence" value="ECO:0007669"/>
    <property type="project" value="UniProtKB-EC"/>
</dbReference>
<dbReference type="Proteomes" id="UP000254230">
    <property type="component" value="Unassembled WGS sequence"/>
</dbReference>
<organism evidence="9 11">
    <name type="scientific">Legionella quateirensis</name>
    <dbReference type="NCBI Taxonomy" id="45072"/>
    <lineage>
        <taxon>Bacteria</taxon>
        <taxon>Pseudomonadati</taxon>
        <taxon>Pseudomonadota</taxon>
        <taxon>Gammaproteobacteria</taxon>
        <taxon>Legionellales</taxon>
        <taxon>Legionellaceae</taxon>
        <taxon>Legionella</taxon>
    </lineage>
</organism>
<keyword evidence="10" id="KW-1185">Reference proteome</keyword>
<dbReference type="OrthoDB" id="9781621at2"/>
<dbReference type="InterPro" id="IPR015904">
    <property type="entry name" value="Sulphide_quinone_reductase"/>
</dbReference>
<accession>A0A378KQH9</accession>
<feature type="domain" description="FAD/NAD(P)-binding" evidence="7">
    <location>
        <begin position="5"/>
        <end position="120"/>
    </location>
</feature>
<dbReference type="InterPro" id="IPR036188">
    <property type="entry name" value="FAD/NAD-bd_sf"/>
</dbReference>